<organism evidence="4 5">
    <name type="scientific">Cryomyces antarcticus</name>
    <dbReference type="NCBI Taxonomy" id="329879"/>
    <lineage>
        <taxon>Eukaryota</taxon>
        <taxon>Fungi</taxon>
        <taxon>Dikarya</taxon>
        <taxon>Ascomycota</taxon>
        <taxon>Pezizomycotina</taxon>
        <taxon>Dothideomycetes</taxon>
        <taxon>Dothideomycetes incertae sedis</taxon>
        <taxon>Cryomyces</taxon>
    </lineage>
</organism>
<dbReference type="PANTHER" id="PTHR48104">
    <property type="entry name" value="METACASPASE-4"/>
    <property type="match status" value="1"/>
</dbReference>
<protein>
    <recommendedName>
        <fullName evidence="3">Peptidase C14 caspase domain-containing protein</fullName>
    </recommendedName>
</protein>
<accession>A0ABR0ITU8</accession>
<comment type="caution">
    <text evidence="4">The sequence shown here is derived from an EMBL/GenBank/DDBJ whole genome shotgun (WGS) entry which is preliminary data.</text>
</comment>
<feature type="region of interest" description="Disordered" evidence="2">
    <location>
        <begin position="44"/>
        <end position="64"/>
    </location>
</feature>
<evidence type="ECO:0000256" key="1">
    <source>
        <dbReference type="ARBA" id="ARBA00009005"/>
    </source>
</evidence>
<dbReference type="EMBL" id="JAVRRA010028067">
    <property type="protein sequence ID" value="KAK5046360.1"/>
    <property type="molecule type" value="Genomic_DNA"/>
</dbReference>
<dbReference type="Proteomes" id="UP001357485">
    <property type="component" value="Unassembled WGS sequence"/>
</dbReference>
<dbReference type="PANTHER" id="PTHR48104:SF30">
    <property type="entry name" value="METACASPASE-1"/>
    <property type="match status" value="1"/>
</dbReference>
<name>A0ABR0ITU8_9PEZI</name>
<dbReference type="InterPro" id="IPR050452">
    <property type="entry name" value="Metacaspase"/>
</dbReference>
<evidence type="ECO:0000313" key="4">
    <source>
        <dbReference type="EMBL" id="KAK5046360.1"/>
    </source>
</evidence>
<gene>
    <name evidence="4" type="ORF">LTR16_011278</name>
</gene>
<reference evidence="4 5" key="1">
    <citation type="submission" date="2023-08" db="EMBL/GenBank/DDBJ databases">
        <title>Black Yeasts Isolated from many extreme environments.</title>
        <authorList>
            <person name="Coleine C."/>
            <person name="Stajich J.E."/>
            <person name="Selbmann L."/>
        </authorList>
    </citation>
    <scope>NUCLEOTIDE SEQUENCE [LARGE SCALE GENOMIC DNA]</scope>
    <source>
        <strain evidence="4 5">CCFEE 536</strain>
    </source>
</reference>
<evidence type="ECO:0000313" key="5">
    <source>
        <dbReference type="Proteomes" id="UP001357485"/>
    </source>
</evidence>
<dbReference type="InterPro" id="IPR011600">
    <property type="entry name" value="Pept_C14_caspase"/>
</dbReference>
<proteinExistence type="inferred from homology"/>
<evidence type="ECO:0000259" key="3">
    <source>
        <dbReference type="Pfam" id="PF00656"/>
    </source>
</evidence>
<sequence length="84" mass="9241">MPRRKALLIGINYTGSSHQLNGCINDALNMREYLVRDKGFPSDPGSMVMLTDVPQNRGTPYEPTGENMMAAFHWLVTGNSPGDS</sequence>
<feature type="domain" description="Peptidase C14 caspase" evidence="3">
    <location>
        <begin position="3"/>
        <end position="83"/>
    </location>
</feature>
<feature type="non-terminal residue" evidence="4">
    <location>
        <position position="84"/>
    </location>
</feature>
<dbReference type="Pfam" id="PF00656">
    <property type="entry name" value="Peptidase_C14"/>
    <property type="match status" value="1"/>
</dbReference>
<evidence type="ECO:0000256" key="2">
    <source>
        <dbReference type="SAM" id="MobiDB-lite"/>
    </source>
</evidence>
<comment type="similarity">
    <text evidence="1">Belongs to the peptidase C14B family.</text>
</comment>
<dbReference type="Gene3D" id="3.40.50.12660">
    <property type="match status" value="1"/>
</dbReference>
<keyword evidence="5" id="KW-1185">Reference proteome</keyword>